<reference evidence="1" key="1">
    <citation type="submission" date="2023-05" db="EMBL/GenBank/DDBJ databases">
        <authorList>
            <consortium name="ELIXIR-Norway"/>
        </authorList>
    </citation>
    <scope>NUCLEOTIDE SEQUENCE</scope>
</reference>
<name>A0AC60A826_RANTA</name>
<dbReference type="EMBL" id="OX596093">
    <property type="protein sequence ID" value="CAN0570127.1"/>
    <property type="molecule type" value="Genomic_DNA"/>
</dbReference>
<gene>
    <name evidence="1" type="ORF">MRATA1EN22A_LOCUS28089</name>
</gene>
<accession>A0AC60A826</accession>
<evidence type="ECO:0000313" key="2">
    <source>
        <dbReference type="Proteomes" id="UP001162501"/>
    </source>
</evidence>
<reference evidence="1" key="2">
    <citation type="submission" date="2025-03" db="EMBL/GenBank/DDBJ databases">
        <authorList>
            <consortium name="ELIXIR-Norway"/>
            <consortium name="Elixir Norway"/>
        </authorList>
    </citation>
    <scope>NUCLEOTIDE SEQUENCE</scope>
</reference>
<sequence length="129" mass="12986">MADPRPRRRPIGGAGGPGAGAVAPAANEGEVGPPPGPIPGGPRSCGPMAGRGAEYLSGGVRPHLRPTGARVARLRPATCAPCSPGTSAPGCSGLPGPQFPGERESASYRARGQRQRVAPSTMDSERRSE</sequence>
<dbReference type="Proteomes" id="UP001162501">
    <property type="component" value="Chromosome 9"/>
</dbReference>
<organism evidence="1 2">
    <name type="scientific">Rangifer tarandus platyrhynchus</name>
    <name type="common">Svalbard reindeer</name>
    <dbReference type="NCBI Taxonomy" id="3082113"/>
    <lineage>
        <taxon>Eukaryota</taxon>
        <taxon>Metazoa</taxon>
        <taxon>Chordata</taxon>
        <taxon>Craniata</taxon>
        <taxon>Vertebrata</taxon>
        <taxon>Euteleostomi</taxon>
        <taxon>Mammalia</taxon>
        <taxon>Eutheria</taxon>
        <taxon>Laurasiatheria</taxon>
        <taxon>Artiodactyla</taxon>
        <taxon>Ruminantia</taxon>
        <taxon>Pecora</taxon>
        <taxon>Cervidae</taxon>
        <taxon>Odocoileinae</taxon>
        <taxon>Rangifer</taxon>
    </lineage>
</organism>
<protein>
    <submittedName>
        <fullName evidence="1">Uncharacterized protein</fullName>
    </submittedName>
</protein>
<evidence type="ECO:0000313" key="1">
    <source>
        <dbReference type="EMBL" id="CAN0570127.1"/>
    </source>
</evidence>
<proteinExistence type="predicted"/>